<dbReference type="InterPro" id="IPR013525">
    <property type="entry name" value="ABC2_TM"/>
</dbReference>
<dbReference type="GO" id="GO:0016020">
    <property type="term" value="C:membrane"/>
    <property type="evidence" value="ECO:0007669"/>
    <property type="project" value="UniProtKB-SubCell"/>
</dbReference>
<evidence type="ECO:0000256" key="7">
    <source>
        <dbReference type="ARBA" id="ARBA00023136"/>
    </source>
</evidence>
<evidence type="ECO:0000256" key="1">
    <source>
        <dbReference type="ARBA" id="ARBA00004141"/>
    </source>
</evidence>
<keyword evidence="7 9" id="KW-0472">Membrane</keyword>
<dbReference type="GO" id="GO:0005524">
    <property type="term" value="F:ATP binding"/>
    <property type="evidence" value="ECO:0007669"/>
    <property type="project" value="UniProtKB-KW"/>
</dbReference>
<dbReference type="AlphaFoldDB" id="A0AAD5UDX1"/>
<feature type="transmembrane region" description="Helical" evidence="9">
    <location>
        <begin position="361"/>
        <end position="389"/>
    </location>
</feature>
<keyword evidence="4" id="KW-0547">Nucleotide-binding</keyword>
<dbReference type="PROSITE" id="PS00211">
    <property type="entry name" value="ABC_TRANSPORTER_1"/>
    <property type="match status" value="1"/>
</dbReference>
<dbReference type="GO" id="GO:0140359">
    <property type="term" value="F:ABC-type transporter activity"/>
    <property type="evidence" value="ECO:0007669"/>
    <property type="project" value="InterPro"/>
</dbReference>
<keyword evidence="5 11" id="KW-0067">ATP-binding</keyword>
<keyword evidence="6 9" id="KW-1133">Transmembrane helix</keyword>
<organism evidence="11 12">
    <name type="scientific">Boothiomyces macroporosus</name>
    <dbReference type="NCBI Taxonomy" id="261099"/>
    <lineage>
        <taxon>Eukaryota</taxon>
        <taxon>Fungi</taxon>
        <taxon>Fungi incertae sedis</taxon>
        <taxon>Chytridiomycota</taxon>
        <taxon>Chytridiomycota incertae sedis</taxon>
        <taxon>Chytridiomycetes</taxon>
        <taxon>Rhizophydiales</taxon>
        <taxon>Terramycetaceae</taxon>
        <taxon>Boothiomyces</taxon>
    </lineage>
</organism>
<evidence type="ECO:0000313" key="11">
    <source>
        <dbReference type="EMBL" id="KAJ3255371.1"/>
    </source>
</evidence>
<gene>
    <name evidence="11" type="primary">ABCA1</name>
    <name evidence="11" type="ORF">HK103_006290</name>
</gene>
<keyword evidence="3 9" id="KW-0812">Transmembrane</keyword>
<name>A0AAD5UDX1_9FUNG</name>
<reference evidence="11" key="1">
    <citation type="submission" date="2020-05" db="EMBL/GenBank/DDBJ databases">
        <title>Phylogenomic resolution of chytrid fungi.</title>
        <authorList>
            <person name="Stajich J.E."/>
            <person name="Amses K."/>
            <person name="Simmons R."/>
            <person name="Seto K."/>
            <person name="Myers J."/>
            <person name="Bonds A."/>
            <person name="Quandt C.A."/>
            <person name="Barry K."/>
            <person name="Liu P."/>
            <person name="Grigoriev I."/>
            <person name="Longcore J.E."/>
            <person name="James T.Y."/>
        </authorList>
    </citation>
    <scope>NUCLEOTIDE SEQUENCE</scope>
    <source>
        <strain evidence="11">PLAUS21</strain>
    </source>
</reference>
<feature type="transmembrane region" description="Helical" evidence="9">
    <location>
        <begin position="292"/>
        <end position="321"/>
    </location>
</feature>
<comment type="subcellular location">
    <subcellularLocation>
        <location evidence="1">Membrane</location>
        <topology evidence="1">Multi-pass membrane protein</topology>
    </subcellularLocation>
</comment>
<feature type="transmembrane region" description="Helical" evidence="9">
    <location>
        <begin position="47"/>
        <end position="68"/>
    </location>
</feature>
<dbReference type="EMBL" id="JADGKB010000067">
    <property type="protein sequence ID" value="KAJ3255371.1"/>
    <property type="molecule type" value="Genomic_DNA"/>
</dbReference>
<feature type="transmembrane region" description="Helical" evidence="9">
    <location>
        <begin position="251"/>
        <end position="272"/>
    </location>
</feature>
<dbReference type="SUPFAM" id="SSF52540">
    <property type="entry name" value="P-loop containing nucleoside triphosphate hydrolases"/>
    <property type="match status" value="1"/>
</dbReference>
<protein>
    <submittedName>
        <fullName evidence="11">ATP-binding cassette sub- A member 1</fullName>
    </submittedName>
</protein>
<keyword evidence="2" id="KW-0813">Transport</keyword>
<dbReference type="InterPro" id="IPR027417">
    <property type="entry name" value="P-loop_NTPase"/>
</dbReference>
<dbReference type="InterPro" id="IPR003593">
    <property type="entry name" value="AAA+_ATPase"/>
</dbReference>
<dbReference type="InterPro" id="IPR003439">
    <property type="entry name" value="ABC_transporter-like_ATP-bd"/>
</dbReference>
<dbReference type="InterPro" id="IPR017871">
    <property type="entry name" value="ABC_transporter-like_CS"/>
</dbReference>
<evidence type="ECO:0000256" key="4">
    <source>
        <dbReference type="ARBA" id="ARBA00022741"/>
    </source>
</evidence>
<dbReference type="GO" id="GO:0016887">
    <property type="term" value="F:ATP hydrolysis activity"/>
    <property type="evidence" value="ECO:0007669"/>
    <property type="project" value="InterPro"/>
</dbReference>
<evidence type="ECO:0000256" key="5">
    <source>
        <dbReference type="ARBA" id="ARBA00022840"/>
    </source>
</evidence>
<dbReference type="SMART" id="SM00382">
    <property type="entry name" value="AAA"/>
    <property type="match status" value="1"/>
</dbReference>
<feature type="transmembrane region" description="Helical" evidence="9">
    <location>
        <begin position="451"/>
        <end position="469"/>
    </location>
</feature>
<feature type="transmembrane region" description="Helical" evidence="9">
    <location>
        <begin position="327"/>
        <end position="349"/>
    </location>
</feature>
<dbReference type="Proteomes" id="UP001210925">
    <property type="component" value="Unassembled WGS sequence"/>
</dbReference>
<comment type="caution">
    <text evidence="11">The sequence shown here is derived from an EMBL/GenBank/DDBJ whole genome shotgun (WGS) entry which is preliminary data.</text>
</comment>
<dbReference type="PROSITE" id="PS50893">
    <property type="entry name" value="ABC_TRANSPORTER_2"/>
    <property type="match status" value="1"/>
</dbReference>
<evidence type="ECO:0000256" key="3">
    <source>
        <dbReference type="ARBA" id="ARBA00022692"/>
    </source>
</evidence>
<dbReference type="Pfam" id="PF12698">
    <property type="entry name" value="ABC2_membrane_3"/>
    <property type="match status" value="1"/>
</dbReference>
<feature type="region of interest" description="Disordered" evidence="8">
    <location>
        <begin position="1"/>
        <end position="22"/>
    </location>
</feature>
<dbReference type="InterPro" id="IPR026082">
    <property type="entry name" value="ABCA"/>
</dbReference>
<dbReference type="PANTHER" id="PTHR19229">
    <property type="entry name" value="ATP-BINDING CASSETTE TRANSPORTER SUBFAMILY A ABCA"/>
    <property type="match status" value="1"/>
</dbReference>
<dbReference type="PANTHER" id="PTHR19229:SF205">
    <property type="entry name" value="ABC TRANSPORTER A FAMILY MEMBER 1-RELATED"/>
    <property type="match status" value="1"/>
</dbReference>
<feature type="compositionally biased region" description="Basic and acidic residues" evidence="8">
    <location>
        <begin position="8"/>
        <end position="18"/>
    </location>
</feature>
<dbReference type="Pfam" id="PF00005">
    <property type="entry name" value="ABC_tran"/>
    <property type="match status" value="1"/>
</dbReference>
<sequence>MPQTGFAKKVDPVQKDMNDQNDGQQASWISQLFIMLKRNCLIQLRFWRTYLVQTVGAPLMFMILIYIFQQADFSNQSISNKNPASHSLSGVYGCIPQSRKGCINIMYTPDTATVRNYLTAFAQRNAEHINQVPIQKVGMIPIPSADFLYQYVVSNPNTTNWGINFDIKTGTVTNIRYQVWYNHSRIADGVDVFGEQLLAMTRGLDEAISNFALIIVSVVGNTDTRVNFDVKMMDWPTVPPSTLSDTIVQNLGPVFFFCCIMVIFINVLSQILEEKEKKLRIGMEVMGLRPSVYWLSHFFTNSFLVFVSAWVTVALGVAFGFKAFTKANIFVIFLTFFLFGLSMVVFAFFLSTLFQKVQAGLFVGIFVFIIGLLFESFIFSSSYTGYIWYKPTMPVIFSISNLTNGRIDSLTNTAVAGPGLPWSLIYSQIPSDYTITYSDGISAVPPAPVMMFYWFLTDIIFYAILTWYLDCVIANEFGYKLPYNFPFTSSYWGLNVKRDMVDSKAMLMHTINSNNDPLPKGIDPDVLRQREMALSKDYWQSVKIAHLRKEYTTFSGKVAKTAVFDTCIAFETGKLVALLGQNGAGKSTTINILSGLTPPSSGNALIYGHSLTTEMHQIRKIMGVCPQHDILFNELTAREHIELYAGLKGVPKKEWDSIITERLQAVRLLHVADNPVNTYSGGMKRRLSVVISTIGDPKIVYLDEPTTGMDPVNRRHVWSFIEKFKANRVIILTTHSMEEADVLGDQIVIMSKGRIRAVGDSNSLKTKFGVGYKLSVITEPDRLKHARNIVLSHMPDAELEDASAGALLYQFPFSSLPNVSLLVKTLNSDPFVKSWGVSQTTLEQVFLTITRYGETPVAAKASENTLI</sequence>
<evidence type="ECO:0000259" key="10">
    <source>
        <dbReference type="PROSITE" id="PS50893"/>
    </source>
</evidence>
<dbReference type="GO" id="GO:0005319">
    <property type="term" value="F:lipid transporter activity"/>
    <property type="evidence" value="ECO:0007669"/>
    <property type="project" value="TreeGrafter"/>
</dbReference>
<evidence type="ECO:0000256" key="6">
    <source>
        <dbReference type="ARBA" id="ARBA00022989"/>
    </source>
</evidence>
<keyword evidence="12" id="KW-1185">Reference proteome</keyword>
<proteinExistence type="predicted"/>
<dbReference type="Gene3D" id="3.40.50.300">
    <property type="entry name" value="P-loop containing nucleotide triphosphate hydrolases"/>
    <property type="match status" value="1"/>
</dbReference>
<dbReference type="CDD" id="cd03263">
    <property type="entry name" value="ABC_subfamily_A"/>
    <property type="match status" value="1"/>
</dbReference>
<evidence type="ECO:0000256" key="2">
    <source>
        <dbReference type="ARBA" id="ARBA00022448"/>
    </source>
</evidence>
<evidence type="ECO:0000256" key="9">
    <source>
        <dbReference type="SAM" id="Phobius"/>
    </source>
</evidence>
<evidence type="ECO:0000256" key="8">
    <source>
        <dbReference type="SAM" id="MobiDB-lite"/>
    </source>
</evidence>
<accession>A0AAD5UDX1</accession>
<dbReference type="FunFam" id="3.40.50.300:FF:000665">
    <property type="entry name" value="ABC transporter A family member 2"/>
    <property type="match status" value="1"/>
</dbReference>
<evidence type="ECO:0000313" key="12">
    <source>
        <dbReference type="Proteomes" id="UP001210925"/>
    </source>
</evidence>
<feature type="domain" description="ABC transporter" evidence="10">
    <location>
        <begin position="547"/>
        <end position="777"/>
    </location>
</feature>